<protein>
    <recommendedName>
        <fullName evidence="3">GATA-type domain-containing protein</fullName>
    </recommendedName>
</protein>
<dbReference type="SMART" id="SM00401">
    <property type="entry name" value="ZnF_GATA"/>
    <property type="match status" value="1"/>
</dbReference>
<gene>
    <name evidence="4" type="ORF">GJ744_008644</name>
</gene>
<feature type="compositionally biased region" description="Basic and acidic residues" evidence="2">
    <location>
        <begin position="441"/>
        <end position="450"/>
    </location>
</feature>
<dbReference type="SUPFAM" id="SSF57716">
    <property type="entry name" value="Glucocorticoid receptor-like (DNA-binding domain)"/>
    <property type="match status" value="1"/>
</dbReference>
<feature type="domain" description="GATA-type" evidence="3">
    <location>
        <begin position="552"/>
        <end position="581"/>
    </location>
</feature>
<dbReference type="CDD" id="cd00202">
    <property type="entry name" value="ZnF_GATA"/>
    <property type="match status" value="1"/>
</dbReference>
<dbReference type="InterPro" id="IPR000679">
    <property type="entry name" value="Znf_GATA"/>
</dbReference>
<dbReference type="GO" id="GO:0008270">
    <property type="term" value="F:zinc ion binding"/>
    <property type="evidence" value="ECO:0007669"/>
    <property type="project" value="UniProtKB-KW"/>
</dbReference>
<dbReference type="PANTHER" id="PTHR35391:SF7">
    <property type="entry name" value="C2H2-TYPE DOMAIN-CONTAINING PROTEIN"/>
    <property type="match status" value="1"/>
</dbReference>
<dbReference type="EMBL" id="JAACFV010000049">
    <property type="protein sequence ID" value="KAF7508767.1"/>
    <property type="molecule type" value="Genomic_DNA"/>
</dbReference>
<dbReference type="SMART" id="SM00355">
    <property type="entry name" value="ZnF_C2H2"/>
    <property type="match status" value="3"/>
</dbReference>
<dbReference type="Proteomes" id="UP000606974">
    <property type="component" value="Unassembled WGS sequence"/>
</dbReference>
<evidence type="ECO:0000259" key="3">
    <source>
        <dbReference type="PROSITE" id="PS50114"/>
    </source>
</evidence>
<keyword evidence="1" id="KW-0862">Zinc</keyword>
<keyword evidence="1" id="KW-0863">Zinc-finger</keyword>
<dbReference type="PROSITE" id="PS50114">
    <property type="entry name" value="GATA_ZN_FINGER_2"/>
    <property type="match status" value="1"/>
</dbReference>
<dbReference type="GO" id="GO:0043565">
    <property type="term" value="F:sequence-specific DNA binding"/>
    <property type="evidence" value="ECO:0007669"/>
    <property type="project" value="InterPro"/>
</dbReference>
<feature type="compositionally biased region" description="Low complexity" evidence="2">
    <location>
        <begin position="429"/>
        <end position="440"/>
    </location>
</feature>
<feature type="compositionally biased region" description="Basic and acidic residues" evidence="2">
    <location>
        <begin position="381"/>
        <end position="391"/>
    </location>
</feature>
<evidence type="ECO:0000256" key="1">
    <source>
        <dbReference type="PROSITE-ProRule" id="PRU00094"/>
    </source>
</evidence>
<evidence type="ECO:0000313" key="5">
    <source>
        <dbReference type="Proteomes" id="UP000606974"/>
    </source>
</evidence>
<feature type="region of interest" description="Disordered" evidence="2">
    <location>
        <begin position="618"/>
        <end position="650"/>
    </location>
</feature>
<dbReference type="AlphaFoldDB" id="A0A8H7E475"/>
<name>A0A8H7E475_9EURO</name>
<dbReference type="OrthoDB" id="6133115at2759"/>
<evidence type="ECO:0000256" key="2">
    <source>
        <dbReference type="SAM" id="MobiDB-lite"/>
    </source>
</evidence>
<comment type="caution">
    <text evidence="4">The sequence shown here is derived from an EMBL/GenBank/DDBJ whole genome shotgun (WGS) entry which is preliminary data.</text>
</comment>
<accession>A0A8H7E475</accession>
<evidence type="ECO:0000313" key="4">
    <source>
        <dbReference type="EMBL" id="KAF7508767.1"/>
    </source>
</evidence>
<sequence>MDTRTINASLQPCLRLFSDFAGRNDLAAHEEVSNASWHEQLGRLRIWSANIGAHQIGHSSLDYRLRDASHIRERILSLLDGLKRALEETIELLQEDEPLEEDFLDLESGQEVETEIQQLFRVVANKIKCLFQMSMLIRKPANRDRLFRARADQAAIFEPLYRNHVEEKYPRANPAVLDNLAMGIARRKAELMYHERHHIKLSQGLDEDSERKSRAVSETIASDFKDQNIDFDDLASTSALTQTSYAPSLEGSNAAVSVPPPPKGCEYGEPFECPYCFFIITVKNRRSWTRHVFKDLMPYSCVFENCAESKRMFDSRHEWFNHELKTHIGEGMVVNVLSDSLCPLCHEEMSIGRLERHLARHLEELALFVIIQSSDELEDSDQSREAKEESGKYAGNDSGNSTDEERLGHQQLDQTPSHDINNWVTQFAAPSSPADSQQSSRMREEDDGKRSPPNLILSDKSYELHSNSGDHQDVPTAFREEVEQSDSSDSVDPRFVAEGLLNRVTKEQLVQPHSESKPLPFIRPADIDKLVTEEKERVRKVSEESFEPIGVKDCANCHTRVTPEWRRGPSGRRDLCNSCGLRWAKTVKLAHRYYGKPASASTFQPEGHLNTEYASKVAPNAGETSNDTWSNPDRQGSGDDAVEEMSPDSKVSDDVQEQLLYVSTPQCLDCLLKFPSEAELERHRRKNPRHCPQHLTCFADWRTHCFEHDHIKCPRSECRDFPPFASKQKCLDHLRAWHGS</sequence>
<dbReference type="Pfam" id="PF00320">
    <property type="entry name" value="GATA"/>
    <property type="match status" value="1"/>
</dbReference>
<dbReference type="InterPro" id="IPR013087">
    <property type="entry name" value="Znf_C2H2_type"/>
</dbReference>
<proteinExistence type="predicted"/>
<dbReference type="PROSITE" id="PS00344">
    <property type="entry name" value="GATA_ZN_FINGER_1"/>
    <property type="match status" value="1"/>
</dbReference>
<dbReference type="InterPro" id="IPR058925">
    <property type="entry name" value="zf-C2H2_AcuF"/>
</dbReference>
<dbReference type="Gene3D" id="3.30.50.10">
    <property type="entry name" value="Erythroid Transcription Factor GATA-1, subunit A"/>
    <property type="match status" value="1"/>
</dbReference>
<dbReference type="PANTHER" id="PTHR35391">
    <property type="entry name" value="C2H2-TYPE DOMAIN-CONTAINING PROTEIN-RELATED"/>
    <property type="match status" value="1"/>
</dbReference>
<reference evidence="4" key="1">
    <citation type="submission" date="2020-02" db="EMBL/GenBank/DDBJ databases">
        <authorList>
            <person name="Palmer J.M."/>
        </authorList>
    </citation>
    <scope>NUCLEOTIDE SEQUENCE</scope>
    <source>
        <strain evidence="4">EPUS1.4</strain>
        <tissue evidence="4">Thallus</tissue>
    </source>
</reference>
<organism evidence="4 5">
    <name type="scientific">Endocarpon pusillum</name>
    <dbReference type="NCBI Taxonomy" id="364733"/>
    <lineage>
        <taxon>Eukaryota</taxon>
        <taxon>Fungi</taxon>
        <taxon>Dikarya</taxon>
        <taxon>Ascomycota</taxon>
        <taxon>Pezizomycotina</taxon>
        <taxon>Eurotiomycetes</taxon>
        <taxon>Chaetothyriomycetidae</taxon>
        <taxon>Verrucariales</taxon>
        <taxon>Verrucariaceae</taxon>
        <taxon>Endocarpon</taxon>
    </lineage>
</organism>
<dbReference type="Pfam" id="PF26082">
    <property type="entry name" value="zf-C2H2_AcuF"/>
    <property type="match status" value="1"/>
</dbReference>
<keyword evidence="1" id="KW-0479">Metal-binding</keyword>
<dbReference type="InterPro" id="IPR013088">
    <property type="entry name" value="Znf_NHR/GATA"/>
</dbReference>
<keyword evidence="5" id="KW-1185">Reference proteome</keyword>
<feature type="region of interest" description="Disordered" evidence="2">
    <location>
        <begin position="429"/>
        <end position="456"/>
    </location>
</feature>
<feature type="compositionally biased region" description="Polar residues" evidence="2">
    <location>
        <begin position="622"/>
        <end position="634"/>
    </location>
</feature>
<feature type="region of interest" description="Disordered" evidence="2">
    <location>
        <begin position="378"/>
        <end position="407"/>
    </location>
</feature>
<dbReference type="GO" id="GO:0006355">
    <property type="term" value="P:regulation of DNA-templated transcription"/>
    <property type="evidence" value="ECO:0007669"/>
    <property type="project" value="InterPro"/>
</dbReference>